<dbReference type="PANTHER" id="PTHR45527:SF1">
    <property type="entry name" value="FATTY ACID SYNTHASE"/>
    <property type="match status" value="1"/>
</dbReference>
<dbReference type="InterPro" id="IPR020806">
    <property type="entry name" value="PKS_PP-bd"/>
</dbReference>
<comment type="similarity">
    <text evidence="2">Belongs to the ATP-dependent AMP-binding enzyme family.</text>
</comment>
<dbReference type="InterPro" id="IPR045851">
    <property type="entry name" value="AMP-bd_C_sf"/>
</dbReference>
<keyword evidence="5" id="KW-0045">Antibiotic biosynthesis</keyword>
<dbReference type="Pfam" id="PF00668">
    <property type="entry name" value="Condensation"/>
    <property type="match status" value="2"/>
</dbReference>
<dbReference type="PROSITE" id="PS00012">
    <property type="entry name" value="PHOSPHOPANTETHEINE"/>
    <property type="match status" value="1"/>
</dbReference>
<dbReference type="Gene3D" id="2.30.38.10">
    <property type="entry name" value="Luciferase, Domain 3"/>
    <property type="match status" value="2"/>
</dbReference>
<dbReference type="Pfam" id="PF00501">
    <property type="entry name" value="AMP-binding"/>
    <property type="match status" value="2"/>
</dbReference>
<dbReference type="Gene3D" id="1.10.1200.10">
    <property type="entry name" value="ACP-like"/>
    <property type="match status" value="2"/>
</dbReference>
<dbReference type="Pfam" id="PF00550">
    <property type="entry name" value="PP-binding"/>
    <property type="match status" value="2"/>
</dbReference>
<keyword evidence="4" id="KW-0597">Phosphoprotein</keyword>
<dbReference type="InterPro" id="IPR000873">
    <property type="entry name" value="AMP-dep_synth/lig_dom"/>
</dbReference>
<gene>
    <name evidence="7" type="ORF">SAMN05421790_10561</name>
</gene>
<dbReference type="PROSITE" id="PS00455">
    <property type="entry name" value="AMP_BINDING"/>
    <property type="match status" value="2"/>
</dbReference>
<evidence type="ECO:0000256" key="4">
    <source>
        <dbReference type="ARBA" id="ARBA00022553"/>
    </source>
</evidence>
<dbReference type="FunFam" id="3.30.559.10:FF:000012">
    <property type="entry name" value="Non-ribosomal peptide synthetase"/>
    <property type="match status" value="2"/>
</dbReference>
<feature type="domain" description="Carrier" evidence="6">
    <location>
        <begin position="738"/>
        <end position="813"/>
    </location>
</feature>
<reference evidence="8" key="1">
    <citation type="submission" date="2017-01" db="EMBL/GenBank/DDBJ databases">
        <authorList>
            <person name="Varghese N."/>
            <person name="Submissions S."/>
        </authorList>
    </citation>
    <scope>NUCLEOTIDE SEQUENCE [LARGE SCALE GENOMIC DNA]</scope>
    <source>
        <strain evidence="8">DSM 45196</strain>
    </source>
</reference>
<dbReference type="SUPFAM" id="SSF56801">
    <property type="entry name" value="Acetyl-CoA synthetase-like"/>
    <property type="match status" value="2"/>
</dbReference>
<dbReference type="GO" id="GO:0009239">
    <property type="term" value="P:enterobactin biosynthetic process"/>
    <property type="evidence" value="ECO:0007669"/>
    <property type="project" value="TreeGrafter"/>
</dbReference>
<dbReference type="FunFam" id="1.10.1200.10:FF:000005">
    <property type="entry name" value="Nonribosomal peptide synthetase 1"/>
    <property type="match status" value="2"/>
</dbReference>
<dbReference type="Gene3D" id="3.30.559.10">
    <property type="entry name" value="Chloramphenicol acetyltransferase-like domain"/>
    <property type="match status" value="2"/>
</dbReference>
<dbReference type="FunFam" id="3.40.50.980:FF:000001">
    <property type="entry name" value="Non-ribosomal peptide synthetase"/>
    <property type="match status" value="2"/>
</dbReference>
<protein>
    <submittedName>
        <fullName evidence="7">Amino acid adenylation domain-containing protein</fullName>
    </submittedName>
</protein>
<dbReference type="EMBL" id="FTOD01000005">
    <property type="protein sequence ID" value="SIS78736.1"/>
    <property type="molecule type" value="Genomic_DNA"/>
</dbReference>
<dbReference type="CDD" id="cd19531">
    <property type="entry name" value="LCL_NRPS-like"/>
    <property type="match status" value="2"/>
</dbReference>
<dbReference type="FunFam" id="2.30.38.10:FF:000001">
    <property type="entry name" value="Non-ribosomal peptide synthetase PvdI"/>
    <property type="match status" value="2"/>
</dbReference>
<evidence type="ECO:0000256" key="3">
    <source>
        <dbReference type="ARBA" id="ARBA00022450"/>
    </source>
</evidence>
<dbReference type="GO" id="GO:0031177">
    <property type="term" value="F:phosphopantetheine binding"/>
    <property type="evidence" value="ECO:0007669"/>
    <property type="project" value="InterPro"/>
</dbReference>
<dbReference type="Gene3D" id="3.40.50.980">
    <property type="match status" value="4"/>
</dbReference>
<dbReference type="InterPro" id="IPR006162">
    <property type="entry name" value="Ppantetheine_attach_site"/>
</dbReference>
<dbReference type="GO" id="GO:0047527">
    <property type="term" value="F:2,3-dihydroxybenzoate-serine ligase activity"/>
    <property type="evidence" value="ECO:0007669"/>
    <property type="project" value="TreeGrafter"/>
</dbReference>
<evidence type="ECO:0000313" key="8">
    <source>
        <dbReference type="Proteomes" id="UP000186795"/>
    </source>
</evidence>
<dbReference type="InterPro" id="IPR025110">
    <property type="entry name" value="AMP-bd_C"/>
</dbReference>
<evidence type="ECO:0000256" key="2">
    <source>
        <dbReference type="ARBA" id="ARBA00006432"/>
    </source>
</evidence>
<dbReference type="InterPro" id="IPR020845">
    <property type="entry name" value="AMP-binding_CS"/>
</dbReference>
<proteinExistence type="inferred from homology"/>
<sequence length="2337" mass="264863">MAQFINQVTSTDREIPLIALSIDRTRQKVTSFSPEEQSISIPCFEELNQIACQAGVEPSTVLLAAYSVFIHRYSSQDELIIGLVDTDTFRMISFNYPEDISFWQVLEQLKSCLQKKDSGQEWLWGKPVQLLFHCKDHQNRMNTKKWDRYDLFMVCCFEKKVADVSFRYNGQLFDHATIDRMLMNFQVLLQGALSTPEMAIARLPLLEEAERQKLLLEWNNAEVELPQELIHEKFAAIACQMPDQTAVEADGVTWTYRELNDRSERLANFLRREGVGPDVLVGICMERSVEMLIGLFGILKAGGAYVPLDPANPQERLSFLLADSGVSVLLTQEKWLSDLPRYEGRVICLDRDWPRIASCADAPPPSRVHADNLAYMIYTSGSTGTPKGVLIPHHGLSNYLAWALDAYGVEQGIGSIVSTSLAFDATITSLFLPLLTGRRVILLRDGEEVEQLSQQLRKHQNLSLLKITPAHLPLLNQQLSPEELAGRVRTVVIGGAALRGEDIAFWQQADPETRFINEYGPTETVVGCSVYEAKEMGGAVPIGRPIANMKLYVLDDWMQPVPIGVPGELYIGGVALARGYHNRPELTAERFVPNPFSDEPGSRLYKTGDRARYLSDGNLEYLGRVDDQVKLRGYRIEPGEIQGVLLQHPAVAEAIVILREDTPGDQRLVAYVTVSEGHEWNLRDVKQHLVELLPSYMVPSAYVALDEIPLTLNGKVDHRALPAPDPTYMKRKDDDLTLPRTPVEEKLAAIFEDLLHVESVDIHDSFFEIGGHSLLATQLISRVYDEFQVKLPIQSLFQLKSVEKLSRRIEQAWMDENEAEGFLLRRIPRDGNLRLSFAQHRMWFLHRLNPESTAYHIPTVIHLEGSLDTEALLHSIREIVNRQESFRTRFYEVEGEPVQEIREQTEFEVPLIQLKQADRDQVRLLMKKLVDEPFDLSEGPLFRGALVQTGEHEHYLIWVVHHIISDGWSEELFRKELAIWYRAFLTGESSPLPELPIQYADYAHWQQEWMKGSVIRQQLQYWTQQLSGTPPLLQMPTDRPRPAVQSFRGATHRFAIAKGLYEQIKQLSHEADMTLFMTLFASFNTWLHRYSGQEDLWVGSAIANRNRTEIEELMGFFVNTLVLRTDFSDNPTFQELLKQVRDVALQAYENQDVPFERLVEELQPERDLSYSPLFQVMFVMQNTPVQEVDAPGLKIRRTEFDSETAKFDLTMFVTEMEEELLVSLEYNADLFDAATIERMASHFGCLLHSIVANPQQRVGELPLLTWEEREWMLSEWNDTEVELPQELIHEKFAAIARQMPDQTAVEADGVTWTYRELNDRSERLANFLRREGVGPDVLVGICMERSVEMLIGLFGILKAGGAYVPLDPANPQERLSFLLADSGVSVLLTQEKWLSYLPQYEGRVVCLNRDWPRIDSCADAPPSSRVHADNLAYMIYTSGSTGTPKGVIIPHRGLTNYLAWALDAYGVEQGIGSIVSTSLAFDATITSLFLPLLTGRRVILLRDGEEVEQLSQLLRKHRPSLLKITPAHLPLLKQQLSPQELAGRVGTVVIGGAALRGEDIAFWQQADPETRFINEYGPTETVVGCGIYEAKEMGEGPVPIGRPIANMKLYVLDDWMQPVPIGVPGELYIGGVALARGYHNRPELTAERFVPNPFSDETGSRLYKTGDRARYLSDGNLEYLGRVDDQVKLRGYRIEPGEIQGVLLQHPAVAEAIVILREDSPGDQRLVAYVTVSEGHEWNLRDVKQHLAELLPSYMVPSAIVVLDALPLTLNGKVNRQLLPPPSHDPREGGDMAPRTPTEERLATIFADVLSVEQVGVHDHFFERGGHSLLVIQVLSRIRSTWNIELSVGALFEAPSVAELAEQVDRAVSESTQRVSLASVERTETMPVSFAQQRLWFLEQLEGESALYNVPLPLHIEGNLNEQALTSAIREIVRRHEVLRTTFTEVEGNVVQVIASAPSELQIPVIDLSEEGVEFRSMQVQRLIGQLAEQTFNLTQGPLFRSHLLKLKKDEHVLVLTLHHIVTDGWSNDVLIQELGQLYKAFVKGQPLPLPELPVQYADYATWQRQWLQGDRLDRQLKYWTHRLADAPSPLALQTDYPRPPVLSYRGAVRFFELPTGVSAALKKLSSHAGVTLFMTLLAAYKTLLFRESGEEDLVIGFPVANRNRSEIEGLIGFFVNTLVLRTDLSGNPTFQELLQQVKEVALEAYANQDVPFEKLVEELQPERNRSYSPLCQVVFAFQQERPTSIFCQDVTMTFCEVELKSSKFDLTFFMEERGEQLVGSVEYSTDLFAEKTIERMIEQYRAILESVVEDPQQRLREIQLRSDAGLVEEELDELFK</sequence>
<dbReference type="InterPro" id="IPR036736">
    <property type="entry name" value="ACP-like_sf"/>
</dbReference>
<evidence type="ECO:0000313" key="7">
    <source>
        <dbReference type="EMBL" id="SIS78736.1"/>
    </source>
</evidence>
<dbReference type="InterPro" id="IPR009081">
    <property type="entry name" value="PP-bd_ACP"/>
</dbReference>
<dbReference type="Gene3D" id="3.30.559.30">
    <property type="entry name" value="Nonribosomal peptide synthetase, condensation domain"/>
    <property type="match status" value="3"/>
</dbReference>
<dbReference type="Pfam" id="PF13193">
    <property type="entry name" value="AMP-binding_C"/>
    <property type="match status" value="2"/>
</dbReference>
<evidence type="ECO:0000256" key="1">
    <source>
        <dbReference type="ARBA" id="ARBA00001957"/>
    </source>
</evidence>
<dbReference type="CDD" id="cd05930">
    <property type="entry name" value="A_NRPS"/>
    <property type="match status" value="2"/>
</dbReference>
<keyword evidence="3" id="KW-0596">Phosphopantetheine</keyword>
<dbReference type="FunFam" id="3.40.50.12780:FF:000012">
    <property type="entry name" value="Non-ribosomal peptide synthetase"/>
    <property type="match status" value="2"/>
</dbReference>
<dbReference type="SMART" id="SM00823">
    <property type="entry name" value="PKS_PP"/>
    <property type="match status" value="2"/>
</dbReference>
<dbReference type="SUPFAM" id="SSF47336">
    <property type="entry name" value="ACP-like"/>
    <property type="match status" value="2"/>
</dbReference>
<evidence type="ECO:0000256" key="5">
    <source>
        <dbReference type="ARBA" id="ARBA00023194"/>
    </source>
</evidence>
<dbReference type="SUPFAM" id="SSF52777">
    <property type="entry name" value="CoA-dependent acyltransferases"/>
    <property type="match status" value="5"/>
</dbReference>
<dbReference type="GO" id="GO:0008610">
    <property type="term" value="P:lipid biosynthetic process"/>
    <property type="evidence" value="ECO:0007669"/>
    <property type="project" value="UniProtKB-ARBA"/>
</dbReference>
<dbReference type="NCBIfam" id="TIGR01733">
    <property type="entry name" value="AA-adenyl-dom"/>
    <property type="match status" value="2"/>
</dbReference>
<dbReference type="Proteomes" id="UP000186795">
    <property type="component" value="Unassembled WGS sequence"/>
</dbReference>
<feature type="domain" description="Carrier" evidence="6">
    <location>
        <begin position="1793"/>
        <end position="1868"/>
    </location>
</feature>
<comment type="cofactor">
    <cofactor evidence="1">
        <name>pantetheine 4'-phosphate</name>
        <dbReference type="ChEBI" id="CHEBI:47942"/>
    </cofactor>
</comment>
<organism evidence="7 8">
    <name type="scientific">Kroppenstedtia eburnea</name>
    <dbReference type="NCBI Taxonomy" id="714067"/>
    <lineage>
        <taxon>Bacteria</taxon>
        <taxon>Bacillati</taxon>
        <taxon>Bacillota</taxon>
        <taxon>Bacilli</taxon>
        <taxon>Bacillales</taxon>
        <taxon>Thermoactinomycetaceae</taxon>
        <taxon>Kroppenstedtia</taxon>
    </lineage>
</organism>
<dbReference type="PROSITE" id="PS50075">
    <property type="entry name" value="CARRIER"/>
    <property type="match status" value="2"/>
</dbReference>
<dbReference type="FunFam" id="3.30.300.30:FF:000010">
    <property type="entry name" value="Enterobactin synthetase component F"/>
    <property type="match status" value="2"/>
</dbReference>
<name>A0A1N7LY36_9BACL</name>
<dbReference type="PANTHER" id="PTHR45527">
    <property type="entry name" value="NONRIBOSOMAL PEPTIDE SYNTHETASE"/>
    <property type="match status" value="1"/>
</dbReference>
<dbReference type="NCBIfam" id="NF003417">
    <property type="entry name" value="PRK04813.1"/>
    <property type="match status" value="2"/>
</dbReference>
<evidence type="ECO:0000259" key="6">
    <source>
        <dbReference type="PROSITE" id="PS50075"/>
    </source>
</evidence>
<accession>A0A1N7LY36</accession>
<keyword evidence="8" id="KW-1185">Reference proteome</keyword>
<dbReference type="GO" id="GO:0009366">
    <property type="term" value="C:enterobactin synthetase complex"/>
    <property type="evidence" value="ECO:0007669"/>
    <property type="project" value="TreeGrafter"/>
</dbReference>
<dbReference type="GO" id="GO:0043041">
    <property type="term" value="P:amino acid activation for nonribosomal peptide biosynthetic process"/>
    <property type="evidence" value="ECO:0007669"/>
    <property type="project" value="TreeGrafter"/>
</dbReference>
<dbReference type="Gene3D" id="3.30.300.30">
    <property type="match status" value="2"/>
</dbReference>
<dbReference type="InterPro" id="IPR023213">
    <property type="entry name" value="CAT-like_dom_sf"/>
</dbReference>
<dbReference type="InterPro" id="IPR001242">
    <property type="entry name" value="Condensation_dom"/>
</dbReference>
<dbReference type="GO" id="GO:0005829">
    <property type="term" value="C:cytosol"/>
    <property type="evidence" value="ECO:0007669"/>
    <property type="project" value="TreeGrafter"/>
</dbReference>
<dbReference type="InterPro" id="IPR010071">
    <property type="entry name" value="AA_adenyl_dom"/>
</dbReference>